<reference evidence="1" key="1">
    <citation type="journal article" date="2014" name="Front. Microbiol.">
        <title>High frequency of phylogenetically diverse reductive dehalogenase-homologous genes in deep subseafloor sedimentary metagenomes.</title>
        <authorList>
            <person name="Kawai M."/>
            <person name="Futagami T."/>
            <person name="Toyoda A."/>
            <person name="Takaki Y."/>
            <person name="Nishi S."/>
            <person name="Hori S."/>
            <person name="Arai W."/>
            <person name="Tsubouchi T."/>
            <person name="Morono Y."/>
            <person name="Uchiyama I."/>
            <person name="Ito T."/>
            <person name="Fujiyama A."/>
            <person name="Inagaki F."/>
            <person name="Takami H."/>
        </authorList>
    </citation>
    <scope>NUCLEOTIDE SEQUENCE</scope>
    <source>
        <strain evidence="1">Expedition CK06-06</strain>
    </source>
</reference>
<dbReference type="EMBL" id="BARU01019428">
    <property type="protein sequence ID" value="GAH52586.1"/>
    <property type="molecule type" value="Genomic_DNA"/>
</dbReference>
<proteinExistence type="predicted"/>
<accession>X1G3V3</accession>
<comment type="caution">
    <text evidence="1">The sequence shown here is derived from an EMBL/GenBank/DDBJ whole genome shotgun (WGS) entry which is preliminary data.</text>
</comment>
<sequence length="288" mass="33412">ANRELMGRIELHGSQPYFNEVSSRDGGVIATLAYQRLQSYFVEKVLRRLERYVIEGIDWDREEAEKQKAPEEIKRDSLVLIQKLVGQVKDPEKNIEFSPDLLSVLKDKQVENLPQLIKNVESLKKYVRAPEEKAYIEKQLKSVRIAAKNLELDNLAKEKELRQKKRESLFLTKTISTDKSIIINLNHTIENSTQTIKEIILDINKKILAKSHISEIAPFIDEVSIENEKIKLLAGIVSMANFNTKVELIKKDVVVYVKEYLEKIIKADILKFSFNNENIDYETKFRPL</sequence>
<feature type="non-terminal residue" evidence="1">
    <location>
        <position position="288"/>
    </location>
</feature>
<name>X1G3V3_9ZZZZ</name>
<protein>
    <submittedName>
        <fullName evidence="1">Uncharacterized protein</fullName>
    </submittedName>
</protein>
<feature type="non-terminal residue" evidence="1">
    <location>
        <position position="1"/>
    </location>
</feature>
<organism evidence="1">
    <name type="scientific">marine sediment metagenome</name>
    <dbReference type="NCBI Taxonomy" id="412755"/>
    <lineage>
        <taxon>unclassified sequences</taxon>
        <taxon>metagenomes</taxon>
        <taxon>ecological metagenomes</taxon>
    </lineage>
</organism>
<dbReference type="AlphaFoldDB" id="X1G3V3"/>
<gene>
    <name evidence="1" type="ORF">S03H2_31992</name>
</gene>
<evidence type="ECO:0000313" key="1">
    <source>
        <dbReference type="EMBL" id="GAH52586.1"/>
    </source>
</evidence>